<keyword evidence="2" id="KW-1185">Reference proteome</keyword>
<dbReference type="EMBL" id="CP029550">
    <property type="protein sequence ID" value="AWN43660.1"/>
    <property type="molecule type" value="Genomic_DNA"/>
</dbReference>
<dbReference type="RefSeq" id="WP_109894672.1">
    <property type="nucleotide sequence ID" value="NZ_CP029550.1"/>
</dbReference>
<sequence>MRKIKPVYLYRLRLLQDGPRFYAPQNTNRYLEKRGLIQPTGRMHANGWHQEYRITDAGRRALAVEASET</sequence>
<organism evidence="1 2">
    <name type="scientific">Methylobacterium durans</name>
    <dbReference type="NCBI Taxonomy" id="2202825"/>
    <lineage>
        <taxon>Bacteria</taxon>
        <taxon>Pseudomonadati</taxon>
        <taxon>Pseudomonadota</taxon>
        <taxon>Alphaproteobacteria</taxon>
        <taxon>Hyphomicrobiales</taxon>
        <taxon>Methylobacteriaceae</taxon>
        <taxon>Methylobacterium</taxon>
    </lineage>
</organism>
<name>A0A2U8WDY5_9HYPH</name>
<accession>A0A2U8WDY5</accession>
<evidence type="ECO:0000313" key="1">
    <source>
        <dbReference type="EMBL" id="AWN43660.1"/>
    </source>
</evidence>
<dbReference type="AlphaFoldDB" id="A0A2U8WDY5"/>
<dbReference type="OrthoDB" id="8002428at2"/>
<evidence type="ECO:0000313" key="2">
    <source>
        <dbReference type="Proteomes" id="UP000245926"/>
    </source>
</evidence>
<reference evidence="2" key="1">
    <citation type="submission" date="2018-05" db="EMBL/GenBank/DDBJ databases">
        <title>Complete Genome Sequence of Methylobacterium sp. 17SD2-17.</title>
        <authorList>
            <person name="Srinivasan S."/>
        </authorList>
    </citation>
    <scope>NUCLEOTIDE SEQUENCE [LARGE SCALE GENOMIC DNA]</scope>
    <source>
        <strain evidence="2">17SD2-17</strain>
    </source>
</reference>
<proteinExistence type="predicted"/>
<dbReference type="Proteomes" id="UP000245926">
    <property type="component" value="Chromosome"/>
</dbReference>
<protein>
    <submittedName>
        <fullName evidence="1">Uncharacterized protein</fullName>
    </submittedName>
</protein>
<dbReference type="KEGG" id="mets:DK389_28060"/>
<gene>
    <name evidence="1" type="ORF">DK389_28060</name>
</gene>